<protein>
    <submittedName>
        <fullName evidence="2">Uncharacterized protein</fullName>
    </submittedName>
</protein>
<gene>
    <name evidence="2" type="ORF">L9F63_002306</name>
</gene>
<accession>A0AAD8A357</accession>
<dbReference type="AlphaFoldDB" id="A0AAD8A357"/>
<feature type="transmembrane region" description="Helical" evidence="1">
    <location>
        <begin position="7"/>
        <end position="26"/>
    </location>
</feature>
<proteinExistence type="predicted"/>
<keyword evidence="3" id="KW-1185">Reference proteome</keyword>
<organism evidence="2 3">
    <name type="scientific">Diploptera punctata</name>
    <name type="common">Pacific beetle cockroach</name>
    <dbReference type="NCBI Taxonomy" id="6984"/>
    <lineage>
        <taxon>Eukaryota</taxon>
        <taxon>Metazoa</taxon>
        <taxon>Ecdysozoa</taxon>
        <taxon>Arthropoda</taxon>
        <taxon>Hexapoda</taxon>
        <taxon>Insecta</taxon>
        <taxon>Pterygota</taxon>
        <taxon>Neoptera</taxon>
        <taxon>Polyneoptera</taxon>
        <taxon>Dictyoptera</taxon>
        <taxon>Blattodea</taxon>
        <taxon>Blaberoidea</taxon>
        <taxon>Blaberidae</taxon>
        <taxon>Diplopterinae</taxon>
        <taxon>Diploptera</taxon>
    </lineage>
</organism>
<evidence type="ECO:0000256" key="1">
    <source>
        <dbReference type="SAM" id="Phobius"/>
    </source>
</evidence>
<evidence type="ECO:0000313" key="2">
    <source>
        <dbReference type="EMBL" id="KAJ9591151.1"/>
    </source>
</evidence>
<dbReference type="Proteomes" id="UP001233999">
    <property type="component" value="Unassembled WGS sequence"/>
</dbReference>
<feature type="transmembrane region" description="Helical" evidence="1">
    <location>
        <begin position="32"/>
        <end position="51"/>
    </location>
</feature>
<dbReference type="EMBL" id="JASPKZ010003884">
    <property type="protein sequence ID" value="KAJ9591151.1"/>
    <property type="molecule type" value="Genomic_DNA"/>
</dbReference>
<reference evidence="2" key="1">
    <citation type="journal article" date="2023" name="IScience">
        <title>Live-bearing cockroach genome reveals convergent evolutionary mechanisms linked to viviparity in insects and beyond.</title>
        <authorList>
            <person name="Fouks B."/>
            <person name="Harrison M.C."/>
            <person name="Mikhailova A.A."/>
            <person name="Marchal E."/>
            <person name="English S."/>
            <person name="Carruthers M."/>
            <person name="Jennings E.C."/>
            <person name="Chiamaka E.L."/>
            <person name="Frigard R.A."/>
            <person name="Pippel M."/>
            <person name="Attardo G.M."/>
            <person name="Benoit J.B."/>
            <person name="Bornberg-Bauer E."/>
            <person name="Tobe S.S."/>
        </authorList>
    </citation>
    <scope>NUCLEOTIDE SEQUENCE</scope>
    <source>
        <strain evidence="2">Stay&amp;Tobe</strain>
    </source>
</reference>
<keyword evidence="1" id="KW-0472">Membrane</keyword>
<keyword evidence="1" id="KW-0812">Transmembrane</keyword>
<keyword evidence="1" id="KW-1133">Transmembrane helix</keyword>
<comment type="caution">
    <text evidence="2">The sequence shown here is derived from an EMBL/GenBank/DDBJ whole genome shotgun (WGS) entry which is preliminary data.</text>
</comment>
<feature type="non-terminal residue" evidence="2">
    <location>
        <position position="1"/>
    </location>
</feature>
<reference evidence="2" key="2">
    <citation type="submission" date="2023-05" db="EMBL/GenBank/DDBJ databases">
        <authorList>
            <person name="Fouks B."/>
        </authorList>
    </citation>
    <scope>NUCLEOTIDE SEQUENCE</scope>
    <source>
        <strain evidence="2">Stay&amp;Tobe</strain>
        <tissue evidence="2">Testes</tissue>
    </source>
</reference>
<evidence type="ECO:0000313" key="3">
    <source>
        <dbReference type="Proteomes" id="UP001233999"/>
    </source>
</evidence>
<name>A0AAD8A357_DIPPU</name>
<feature type="non-terminal residue" evidence="2">
    <location>
        <position position="68"/>
    </location>
</feature>
<sequence>VIIIYGGVSVFSVYFIFNIINFVYVHKAGVTSYKWFLLFNIFLIIVNKFLILTHRDCKTLIGRITFTV</sequence>